<dbReference type="EMBL" id="GL378390">
    <property type="protein sequence ID" value="EFJ41767.1"/>
    <property type="molecule type" value="Genomic_DNA"/>
</dbReference>
<sequence>MLSPCGGPVPLRVGLGPVLLLLVPPAVLLSPALLPRPWPWPAAIIHRPSGLGAAGGSQRVNSCRPPLCCARAVTPVSLDGIEIHRAQESGQSPLYSRHLPTVAWAGACCRPVSPLLLGECCSRGWLGHQERFPFQRGLPNRLKGALLVARLRWLPVFKREFSRKAAIAGKLQPPRVGHRRGGQEREFCHVLGTGVCPVCPGEEVGRALTAEADRDASHLPHNGLSLLLVLHQQLHFHRLHVRGQLHPSYVVENNRTAFENITEANIMSYYLPLSTFLRGGHQNCDVYVIGSYDESFNDPDVQEFIASFVAMGKGIIVVGPDLMPSRFYAPDTPAVPAVPKPPAAQGAAQPQTQPDNSGHMGGGAWGRRSLIGRYDGSTSNLLGAGAPTKETTKQMWEAEGADAVGSGYVIVRRSLQTGTTNLAVNTLAAKLQFAISNIINDPGGKLLLSGSPAGNGLVAAQIYLSYLLGQRNLTYNERTDIRETVSQVKLSIPAGTTTADNLLQLLSDIEAEEKKWPMFPPFIRLKPPSPPPQYFSPPPRAPPLYISPPPAPANLPPNVSYIGCYCEFRDNRKIGIPLVSSRPGLTVNMCWNVSTSAPNNAKAGYLLGLQLTNCYGTPLPPAGILSSRLPDIACDKTCKNQPGQACGGFGIPGLLPEGADPISVYMLV</sequence>
<evidence type="ECO:0000313" key="4">
    <source>
        <dbReference type="Proteomes" id="UP000001058"/>
    </source>
</evidence>
<evidence type="ECO:0008006" key="5">
    <source>
        <dbReference type="Google" id="ProtNLM"/>
    </source>
</evidence>
<dbReference type="Proteomes" id="UP000001058">
    <property type="component" value="Unassembled WGS sequence"/>
</dbReference>
<gene>
    <name evidence="3" type="ORF">VOLCADRAFT_107535</name>
</gene>
<dbReference type="KEGG" id="vcn:VOLCADRAFT_107535"/>
<evidence type="ECO:0000313" key="3">
    <source>
        <dbReference type="EMBL" id="EFJ41767.1"/>
    </source>
</evidence>
<organism evidence="4">
    <name type="scientific">Volvox carteri f. nagariensis</name>
    <dbReference type="NCBI Taxonomy" id="3068"/>
    <lineage>
        <taxon>Eukaryota</taxon>
        <taxon>Viridiplantae</taxon>
        <taxon>Chlorophyta</taxon>
        <taxon>core chlorophytes</taxon>
        <taxon>Chlorophyceae</taxon>
        <taxon>CS clade</taxon>
        <taxon>Chlamydomonadales</taxon>
        <taxon>Volvocaceae</taxon>
        <taxon>Volvox</taxon>
    </lineage>
</organism>
<dbReference type="InParanoid" id="D8UEN8"/>
<dbReference type="RefSeq" id="XP_002957113.1">
    <property type="nucleotide sequence ID" value="XM_002957067.1"/>
</dbReference>
<feature type="chain" id="PRO_5003124448" description="WSC domain-containing protein" evidence="2">
    <location>
        <begin position="30"/>
        <end position="668"/>
    </location>
</feature>
<dbReference type="GeneID" id="9620637"/>
<feature type="compositionally biased region" description="Low complexity" evidence="1">
    <location>
        <begin position="343"/>
        <end position="355"/>
    </location>
</feature>
<feature type="region of interest" description="Disordered" evidence="1">
    <location>
        <begin position="333"/>
        <end position="362"/>
    </location>
</feature>
<evidence type="ECO:0000256" key="1">
    <source>
        <dbReference type="SAM" id="MobiDB-lite"/>
    </source>
</evidence>
<feature type="signal peptide" evidence="2">
    <location>
        <begin position="1"/>
        <end position="29"/>
    </location>
</feature>
<reference evidence="3 4" key="1">
    <citation type="journal article" date="2010" name="Science">
        <title>Genomic analysis of organismal complexity in the multicellular green alga Volvox carteri.</title>
        <authorList>
            <person name="Prochnik S.E."/>
            <person name="Umen J."/>
            <person name="Nedelcu A.M."/>
            <person name="Hallmann A."/>
            <person name="Miller S.M."/>
            <person name="Nishii I."/>
            <person name="Ferris P."/>
            <person name="Kuo A."/>
            <person name="Mitros T."/>
            <person name="Fritz-Laylin L.K."/>
            <person name="Hellsten U."/>
            <person name="Chapman J."/>
            <person name="Simakov O."/>
            <person name="Rensing S.A."/>
            <person name="Terry A."/>
            <person name="Pangilinan J."/>
            <person name="Kapitonov V."/>
            <person name="Jurka J."/>
            <person name="Salamov A."/>
            <person name="Shapiro H."/>
            <person name="Schmutz J."/>
            <person name="Grimwood J."/>
            <person name="Lindquist E."/>
            <person name="Lucas S."/>
            <person name="Grigoriev I.V."/>
            <person name="Schmitt R."/>
            <person name="Kirk D."/>
            <person name="Rokhsar D.S."/>
        </authorList>
    </citation>
    <scope>NUCLEOTIDE SEQUENCE [LARGE SCALE GENOMIC DNA]</scope>
    <source>
        <strain evidence="4">f. Nagariensis / Eve</strain>
    </source>
</reference>
<dbReference type="OrthoDB" id="546857at2759"/>
<protein>
    <recommendedName>
        <fullName evidence="5">WSC domain-containing protein</fullName>
    </recommendedName>
</protein>
<evidence type="ECO:0000256" key="2">
    <source>
        <dbReference type="SAM" id="SignalP"/>
    </source>
</evidence>
<accession>D8UEN8</accession>
<keyword evidence="4" id="KW-1185">Reference proteome</keyword>
<name>D8UEN8_VOLCA</name>
<keyword evidence="2" id="KW-0732">Signal</keyword>
<dbReference type="AlphaFoldDB" id="D8UEN8"/>
<proteinExistence type="predicted"/>